<protein>
    <submittedName>
        <fullName evidence="3">Uncharacterized protein</fullName>
    </submittedName>
</protein>
<feature type="chain" id="PRO_5013333633" evidence="2">
    <location>
        <begin position="24"/>
        <end position="380"/>
    </location>
</feature>
<dbReference type="AlphaFoldDB" id="A0A2C9KMN6"/>
<gene>
    <name evidence="3" type="primary">106065303</name>
</gene>
<accession>A0A2C9KMN6</accession>
<evidence type="ECO:0000313" key="3">
    <source>
        <dbReference type="EnsemblMetazoa" id="BGLB021395-PA"/>
    </source>
</evidence>
<feature type="region of interest" description="Disordered" evidence="1">
    <location>
        <begin position="38"/>
        <end position="83"/>
    </location>
</feature>
<reference evidence="3" key="1">
    <citation type="submission" date="2020-05" db="UniProtKB">
        <authorList>
            <consortium name="EnsemblMetazoa"/>
        </authorList>
    </citation>
    <scope>IDENTIFICATION</scope>
    <source>
        <strain evidence="3">BB02</strain>
    </source>
</reference>
<dbReference type="VEuPathDB" id="VectorBase:BGLB021395"/>
<dbReference type="Proteomes" id="UP000076420">
    <property type="component" value="Unassembled WGS sequence"/>
</dbReference>
<feature type="signal peptide" evidence="2">
    <location>
        <begin position="1"/>
        <end position="23"/>
    </location>
</feature>
<dbReference type="KEGG" id="bgt:106065303"/>
<dbReference type="EnsemblMetazoa" id="BGLB021395-RA">
    <property type="protein sequence ID" value="BGLB021395-PA"/>
    <property type="gene ID" value="BGLB021395"/>
</dbReference>
<organism evidence="3 4">
    <name type="scientific">Biomphalaria glabrata</name>
    <name type="common">Bloodfluke planorb</name>
    <name type="synonym">Freshwater snail</name>
    <dbReference type="NCBI Taxonomy" id="6526"/>
    <lineage>
        <taxon>Eukaryota</taxon>
        <taxon>Metazoa</taxon>
        <taxon>Spiralia</taxon>
        <taxon>Lophotrochozoa</taxon>
        <taxon>Mollusca</taxon>
        <taxon>Gastropoda</taxon>
        <taxon>Heterobranchia</taxon>
        <taxon>Euthyneura</taxon>
        <taxon>Panpulmonata</taxon>
        <taxon>Hygrophila</taxon>
        <taxon>Lymnaeoidea</taxon>
        <taxon>Planorbidae</taxon>
        <taxon>Biomphalaria</taxon>
    </lineage>
</organism>
<proteinExistence type="predicted"/>
<evidence type="ECO:0000313" key="4">
    <source>
        <dbReference type="Proteomes" id="UP000076420"/>
    </source>
</evidence>
<evidence type="ECO:0000256" key="2">
    <source>
        <dbReference type="SAM" id="SignalP"/>
    </source>
</evidence>
<feature type="compositionally biased region" description="Polar residues" evidence="1">
    <location>
        <begin position="38"/>
        <end position="50"/>
    </location>
</feature>
<dbReference type="VEuPathDB" id="VectorBase:BGLAX_049383"/>
<dbReference type="OrthoDB" id="10288639at2759"/>
<sequence>MSVPLTYMSTLVLALSLMASVKADVDWRESLLQRIAQANQSRKQVPTSDSGFRAPSPGNQYPRSQSTGSRQLWARPTPTNSRELANNRYNERTYGSPYWRSAQRTDFSRLSDWRNRFVGDSQVNGNSKQEADLWSRFGSNRPAETRPNINKNELWRRFGGSSFQQREIWSSNDEQSDEGQVKEPEDWKERLLQGISQRQNEEDSILSQGEDDWKDRLYQMISARRSEKGLNQDQESWKERLYQIISERRPGNGQNQDQNDWNDSFLQSLSTRQGKDSYQRQDAWKDRLLRTISARRSERIQNQDRGDWQSNIRQMMSGRQGRNYLNQDQGDQFMSLFSGGSSGDEISAGDFKSWIDRAISLAGVQSPLKGVMPPQQMMPF</sequence>
<evidence type="ECO:0000256" key="1">
    <source>
        <dbReference type="SAM" id="MobiDB-lite"/>
    </source>
</evidence>
<feature type="compositionally biased region" description="Polar residues" evidence="1">
    <location>
        <begin position="57"/>
        <end position="70"/>
    </location>
</feature>
<name>A0A2C9KMN6_BIOGL</name>
<dbReference type="RefSeq" id="XP_013079541.2">
    <property type="nucleotide sequence ID" value="XM_013224087.2"/>
</dbReference>
<keyword evidence="2" id="KW-0732">Signal</keyword>